<dbReference type="InterPro" id="IPR012337">
    <property type="entry name" value="RNaseH-like_sf"/>
</dbReference>
<keyword evidence="3" id="KW-1185">Reference proteome</keyword>
<dbReference type="Proteomes" id="UP000017836">
    <property type="component" value="Unassembled WGS sequence"/>
</dbReference>
<reference evidence="3" key="1">
    <citation type="journal article" date="2013" name="Science">
        <title>The Amborella genome and the evolution of flowering plants.</title>
        <authorList>
            <consortium name="Amborella Genome Project"/>
        </authorList>
    </citation>
    <scope>NUCLEOTIDE SEQUENCE [LARGE SCALE GENOMIC DNA]</scope>
</reference>
<dbReference type="AlphaFoldDB" id="W1P180"/>
<dbReference type="SUPFAM" id="SSF53098">
    <property type="entry name" value="Ribonuclease H-like"/>
    <property type="match status" value="1"/>
</dbReference>
<dbReference type="PANTHER" id="PTHR32166:SF24">
    <property type="entry name" value="F16P17.2 PROTEIN"/>
    <property type="match status" value="1"/>
</dbReference>
<evidence type="ECO:0000313" key="3">
    <source>
        <dbReference type="Proteomes" id="UP000017836"/>
    </source>
</evidence>
<sequence>MLGRYVGNWFYDKGIPFDAANSPYFSPMVNALQIVGPKVKPPTTYELSGSILDEEVEEVRKWIEEYKQSWPRTCITLMSDSWLNKVSKKEFVNFLAYSPKGTAFLSSKDVSRTKKNANFYIRLYDQIVEEVGDKHVVQFITDNARACVSASSKLMDKKKHQVWTPYAAHSIDLMLEEISEIKIVKDTLQEARLLGYGLHSGI</sequence>
<organism evidence="2 3">
    <name type="scientific">Amborella trichopoda</name>
    <dbReference type="NCBI Taxonomy" id="13333"/>
    <lineage>
        <taxon>Eukaryota</taxon>
        <taxon>Viridiplantae</taxon>
        <taxon>Streptophyta</taxon>
        <taxon>Embryophyta</taxon>
        <taxon>Tracheophyta</taxon>
        <taxon>Spermatophyta</taxon>
        <taxon>Magnoliopsida</taxon>
        <taxon>Amborellales</taxon>
        <taxon>Amborellaceae</taxon>
        <taxon>Amborella</taxon>
    </lineage>
</organism>
<dbReference type="Gramene" id="ERN01316">
    <property type="protein sequence ID" value="ERN01316"/>
    <property type="gene ID" value="AMTR_s00002p00255290"/>
</dbReference>
<dbReference type="EMBL" id="KI394767">
    <property type="protein sequence ID" value="ERN01316.1"/>
    <property type="molecule type" value="Genomic_DNA"/>
</dbReference>
<protein>
    <recommendedName>
        <fullName evidence="1">DUF659 domain-containing protein</fullName>
    </recommendedName>
</protein>
<proteinExistence type="predicted"/>
<evidence type="ECO:0000259" key="1">
    <source>
        <dbReference type="Pfam" id="PF04937"/>
    </source>
</evidence>
<name>W1P180_AMBTC</name>
<evidence type="ECO:0000313" key="2">
    <source>
        <dbReference type="EMBL" id="ERN01316.1"/>
    </source>
</evidence>
<dbReference type="Pfam" id="PF04937">
    <property type="entry name" value="DUF659"/>
    <property type="match status" value="1"/>
</dbReference>
<dbReference type="HOGENOM" id="CLU_016471_5_1_1"/>
<accession>W1P180</accession>
<dbReference type="PANTHER" id="PTHR32166">
    <property type="entry name" value="OSJNBA0013A04.12 PROTEIN"/>
    <property type="match status" value="1"/>
</dbReference>
<dbReference type="eggNOG" id="ENOG502QUNQ">
    <property type="taxonomic scope" value="Eukaryota"/>
</dbReference>
<gene>
    <name evidence="2" type="ORF">AMTR_s00002p00255290</name>
</gene>
<dbReference type="InterPro" id="IPR007021">
    <property type="entry name" value="DUF659"/>
</dbReference>
<feature type="domain" description="DUF659" evidence="1">
    <location>
        <begin position="42"/>
        <end position="192"/>
    </location>
</feature>